<evidence type="ECO:0000313" key="4">
    <source>
        <dbReference type="Proteomes" id="UP000011922"/>
    </source>
</evidence>
<dbReference type="EMBL" id="AOSV01000019">
    <property type="protein sequence ID" value="EMG37402.1"/>
    <property type="molecule type" value="Genomic_DNA"/>
</dbReference>
<name>M5PSQ7_DESAF</name>
<dbReference type="RefSeq" id="WP_005986545.1">
    <property type="nucleotide sequence ID" value="NZ_AOSV01000019.1"/>
</dbReference>
<reference evidence="3 4" key="1">
    <citation type="journal article" date="2013" name="Genome Announc.">
        <title>Draft Genome Sequence for Desulfovibrio africanus Strain PCS.</title>
        <authorList>
            <person name="Brown S.D."/>
            <person name="Utturkar S.M."/>
            <person name="Arkin A.P."/>
            <person name="Deutschbauer A.M."/>
            <person name="Elias D.A."/>
            <person name="Hazen T.C."/>
            <person name="Chakraborty R."/>
        </authorList>
    </citation>
    <scope>NUCLEOTIDE SEQUENCE [LARGE SCALE GENOMIC DNA]</scope>
    <source>
        <strain evidence="3 4">PCS</strain>
    </source>
</reference>
<dbReference type="Gene3D" id="1.10.780.10">
    <property type="entry name" value="Hydroxylamine Oxidoreductase, Chain A, domain 1"/>
    <property type="match status" value="1"/>
</dbReference>
<dbReference type="Proteomes" id="UP000011922">
    <property type="component" value="Unassembled WGS sequence"/>
</dbReference>
<dbReference type="PATRIC" id="fig|1262666.3.peg.1940"/>
<dbReference type="GO" id="GO:0016491">
    <property type="term" value="F:oxidoreductase activity"/>
    <property type="evidence" value="ECO:0007669"/>
    <property type="project" value="TreeGrafter"/>
</dbReference>
<dbReference type="PANTHER" id="PTHR35038">
    <property type="entry name" value="DISSIMILATORY SULFITE REDUCTASE SIRA"/>
    <property type="match status" value="1"/>
</dbReference>
<evidence type="ECO:0000256" key="1">
    <source>
        <dbReference type="ARBA" id="ARBA00022729"/>
    </source>
</evidence>
<evidence type="ECO:0000313" key="3">
    <source>
        <dbReference type="EMBL" id="EMG37402.1"/>
    </source>
</evidence>
<dbReference type="PANTHER" id="PTHR35038:SF8">
    <property type="entry name" value="C-TYPE POLYHEME CYTOCHROME OMCC"/>
    <property type="match status" value="1"/>
</dbReference>
<feature type="signal peptide" evidence="2">
    <location>
        <begin position="1"/>
        <end position="23"/>
    </location>
</feature>
<dbReference type="Pfam" id="PF13447">
    <property type="entry name" value="Multi-haem_cyto"/>
    <property type="match status" value="2"/>
</dbReference>
<proteinExistence type="predicted"/>
<dbReference type="AlphaFoldDB" id="M5PSQ7"/>
<keyword evidence="1 2" id="KW-0732">Signal</keyword>
<evidence type="ECO:0000256" key="2">
    <source>
        <dbReference type="SAM" id="SignalP"/>
    </source>
</evidence>
<feature type="chain" id="PRO_5004069496" evidence="2">
    <location>
        <begin position="24"/>
        <end position="444"/>
    </location>
</feature>
<comment type="caution">
    <text evidence="3">The sequence shown here is derived from an EMBL/GenBank/DDBJ whole genome shotgun (WGS) entry which is preliminary data.</text>
</comment>
<dbReference type="OrthoDB" id="9814800at2"/>
<gene>
    <name evidence="3" type="ORF">PCS_01915</name>
</gene>
<dbReference type="InterPro" id="IPR051829">
    <property type="entry name" value="Multiheme_Cytochr_ET"/>
</dbReference>
<dbReference type="SUPFAM" id="SSF48695">
    <property type="entry name" value="Multiheme cytochromes"/>
    <property type="match status" value="1"/>
</dbReference>
<sequence length="444" mass="49832">MNRLAFSHVLPACLALIVLMVLAAVPAQSAQKDQGAPKQAVDQGSNCVQCHKRETPNIVTDWSLSKHAANGVDCEECHGGEHTSAKDTQEAVFATPEVCQNCHEEQVAQYQRGKHALAWVSVNAMPTTHYQPMALLQGLEGCTGCHVIGIKDEETARSLQKQGVRYGLSSCDSCHTRHTFSVKEASQPQACRTCHMGFDHPQWEMWESSKHGVRYLLKQDGVLPPEASAPKCQTCHMPQGDHGVMTAWGFLAVRLPMPENKQWAEDRTTILKGFGVLDPQGKPTARLEAVKAAKLARLTQEEWQQQRDKMLAVCAQCHSEGFARNELNKSDEMIRESDALLADSIRVVAKLYQDGVLRKPKNYAYAYPDLLTFQDAPTMIETRLWRMFLEHRMRTFQGSFHQNPDYTFWYGWSEMIQDQNAIREMAQGMRRDSGKTAGGKSQTQ</sequence>
<accession>M5PSQ7</accession>
<dbReference type="Gene3D" id="1.20.850.10">
    <property type="entry name" value="Hydroxylamine Oxidoreductase, Chain A, domain 2"/>
    <property type="match status" value="1"/>
</dbReference>
<protein>
    <submittedName>
        <fullName evidence="3">Seven times multi-heme cytochrome CxxCH</fullName>
    </submittedName>
</protein>
<dbReference type="InterPro" id="IPR036280">
    <property type="entry name" value="Multihaem_cyt_sf"/>
</dbReference>
<organism evidence="3 4">
    <name type="scientific">Desulfocurvibacter africanus PCS</name>
    <dbReference type="NCBI Taxonomy" id="1262666"/>
    <lineage>
        <taxon>Bacteria</taxon>
        <taxon>Pseudomonadati</taxon>
        <taxon>Thermodesulfobacteriota</taxon>
        <taxon>Desulfovibrionia</taxon>
        <taxon>Desulfovibrionales</taxon>
        <taxon>Desulfovibrionaceae</taxon>
        <taxon>Desulfocurvibacter</taxon>
    </lineage>
</organism>